<sequence>MNPHRRVGVMPTSTKIEGDMEAKQPPPPSPPETEADPVPPEAHFLHIPGGITAYTLSKWQVKFDLPYINGALAVGYTVIGALLCFFTLTLLPYNDFSKGTLYCKEGYCAYRARSASQLLLNHNTATAFHPYNWTVLVTGVFLLVYGLVVWSKITSHVINVGYALNVATLIYTFYATVLSYYHWDDPPYRAFSPFSFTGVLHSSCGPILLHMTTICLLVQAIINVPGVYVHGIHYYPEIALDPTASERTKLDRYPDDSVQYTGGHTELSTATVPMRLRFCRYHKTLEVSSRHSSTAWQLDCKRFITNRGDIVIAGLMTCRVEYFDDLCYGPHWCSVPDRLPLTPWSHYLVKQTFKSQTNIGHAQLADARTLAGSAVWVTGVLICPPDKRMNTGIFLVRNDVLLLRLHFGEYPRVIRIAFSSSHLTTQIWLVRDVGLLNDESTYKETFVYIEDY</sequence>
<keyword evidence="2" id="KW-0472">Membrane</keyword>
<evidence type="ECO:0000256" key="2">
    <source>
        <dbReference type="SAM" id="Phobius"/>
    </source>
</evidence>
<reference evidence="3" key="1">
    <citation type="journal article" date="2011" name="Genome Biol.">
        <title>The draft genome of the carcinogenic human liver fluke Clonorchis sinensis.</title>
        <authorList>
            <person name="Wang X."/>
            <person name="Chen W."/>
            <person name="Huang Y."/>
            <person name="Sun J."/>
            <person name="Men J."/>
            <person name="Liu H."/>
            <person name="Luo F."/>
            <person name="Guo L."/>
            <person name="Lv X."/>
            <person name="Deng C."/>
            <person name="Zhou C."/>
            <person name="Fan Y."/>
            <person name="Li X."/>
            <person name="Huang L."/>
            <person name="Hu Y."/>
            <person name="Liang C."/>
            <person name="Hu X."/>
            <person name="Xu J."/>
            <person name="Yu X."/>
        </authorList>
    </citation>
    <scope>NUCLEOTIDE SEQUENCE [LARGE SCALE GENOMIC DNA]</scope>
    <source>
        <strain evidence="3">Henan</strain>
    </source>
</reference>
<evidence type="ECO:0000313" key="4">
    <source>
        <dbReference type="Proteomes" id="UP000008909"/>
    </source>
</evidence>
<feature type="transmembrane region" description="Helical" evidence="2">
    <location>
        <begin position="67"/>
        <end position="91"/>
    </location>
</feature>
<evidence type="ECO:0000256" key="1">
    <source>
        <dbReference type="SAM" id="MobiDB-lite"/>
    </source>
</evidence>
<name>G7YI76_CLOSI</name>
<gene>
    <name evidence="3" type="ORF">CLF_108527</name>
</gene>
<feature type="region of interest" description="Disordered" evidence="1">
    <location>
        <begin position="1"/>
        <end position="39"/>
    </location>
</feature>
<reference key="2">
    <citation type="submission" date="2011-10" db="EMBL/GenBank/DDBJ databases">
        <title>The genome and transcriptome sequence of Clonorchis sinensis provide insights into the carcinogenic liver fluke.</title>
        <authorList>
            <person name="Wang X."/>
            <person name="Huang Y."/>
            <person name="Chen W."/>
            <person name="Liu H."/>
            <person name="Guo L."/>
            <person name="Chen Y."/>
            <person name="Luo F."/>
            <person name="Zhou W."/>
            <person name="Sun J."/>
            <person name="Mao Q."/>
            <person name="Liang P."/>
            <person name="Zhou C."/>
            <person name="Tian Y."/>
            <person name="Men J."/>
            <person name="Lv X."/>
            <person name="Huang L."/>
            <person name="Zhou J."/>
            <person name="Hu Y."/>
            <person name="Li R."/>
            <person name="Zhang F."/>
            <person name="Lei H."/>
            <person name="Li X."/>
            <person name="Hu X."/>
            <person name="Liang C."/>
            <person name="Xu J."/>
            <person name="Wu Z."/>
            <person name="Yu X."/>
        </authorList>
    </citation>
    <scope>NUCLEOTIDE SEQUENCE</scope>
    <source>
        <strain>Henan</strain>
    </source>
</reference>
<organism evidence="3 4">
    <name type="scientific">Clonorchis sinensis</name>
    <name type="common">Chinese liver fluke</name>
    <dbReference type="NCBI Taxonomy" id="79923"/>
    <lineage>
        <taxon>Eukaryota</taxon>
        <taxon>Metazoa</taxon>
        <taxon>Spiralia</taxon>
        <taxon>Lophotrochozoa</taxon>
        <taxon>Platyhelminthes</taxon>
        <taxon>Trematoda</taxon>
        <taxon>Digenea</taxon>
        <taxon>Opisthorchiida</taxon>
        <taxon>Opisthorchiata</taxon>
        <taxon>Opisthorchiidae</taxon>
        <taxon>Clonorchis</taxon>
    </lineage>
</organism>
<dbReference type="Proteomes" id="UP000008909">
    <property type="component" value="Unassembled WGS sequence"/>
</dbReference>
<evidence type="ECO:0000313" key="3">
    <source>
        <dbReference type="EMBL" id="GAA52657.1"/>
    </source>
</evidence>
<feature type="transmembrane region" description="Helical" evidence="2">
    <location>
        <begin position="131"/>
        <end position="150"/>
    </location>
</feature>
<keyword evidence="2" id="KW-0812">Transmembrane</keyword>
<dbReference type="AlphaFoldDB" id="G7YI76"/>
<keyword evidence="2" id="KW-1133">Transmembrane helix</keyword>
<dbReference type="EMBL" id="DF143330">
    <property type="protein sequence ID" value="GAA52657.1"/>
    <property type="molecule type" value="Genomic_DNA"/>
</dbReference>
<proteinExistence type="predicted"/>
<protein>
    <submittedName>
        <fullName evidence="3">Uncharacterized protein</fullName>
    </submittedName>
</protein>
<accession>G7YI76</accession>
<keyword evidence="4" id="KW-1185">Reference proteome</keyword>
<feature type="transmembrane region" description="Helical" evidence="2">
    <location>
        <begin position="162"/>
        <end position="183"/>
    </location>
</feature>